<dbReference type="PANTHER" id="PTHR11311">
    <property type="entry name" value="SPONDIN"/>
    <property type="match status" value="1"/>
</dbReference>
<evidence type="ECO:0000313" key="3">
    <source>
        <dbReference type="RefSeq" id="XP_045574225.1"/>
    </source>
</evidence>
<dbReference type="PANTHER" id="PTHR11311:SF32">
    <property type="entry name" value="SPON2B PROTEIN"/>
    <property type="match status" value="1"/>
</dbReference>
<dbReference type="Pfam" id="PF06468">
    <property type="entry name" value="Spond_N"/>
    <property type="match status" value="1"/>
</dbReference>
<sequence length="154" mass="17046">MKEVGAAGENIQSVYGLFSTPAVVGGTGQMTSEFDVFARHSFLSFVVRIVPSSDWFLGVDSFNLCEGDHWKESITLELYPYDAGTDSGFTFSSPNFETIPQDKVTQITSSSPNHPANSFYYPRLKNLPPMGKVTLTKINSNQIFSILMEPTLFN</sequence>
<dbReference type="NCBIfam" id="NF038123">
    <property type="entry name" value="NF038123_dom"/>
    <property type="match status" value="1"/>
</dbReference>
<dbReference type="GeneID" id="106604971"/>
<reference evidence="3" key="1">
    <citation type="submission" date="2025-08" db="UniProtKB">
        <authorList>
            <consortium name="RefSeq"/>
        </authorList>
    </citation>
    <scope>IDENTIFICATION</scope>
</reference>
<dbReference type="RefSeq" id="XP_045574225.1">
    <property type="nucleotide sequence ID" value="XM_045718269.1"/>
</dbReference>
<accession>A0ABM3ET41</accession>
<evidence type="ECO:0000259" key="1">
    <source>
        <dbReference type="PROSITE" id="PS51020"/>
    </source>
</evidence>
<dbReference type="Proteomes" id="UP001652741">
    <property type="component" value="Chromosome ssa05"/>
</dbReference>
<evidence type="ECO:0000313" key="2">
    <source>
        <dbReference type="Proteomes" id="UP001652741"/>
    </source>
</evidence>
<dbReference type="InterPro" id="IPR038678">
    <property type="entry name" value="Spondin_N_sf"/>
</dbReference>
<dbReference type="InterPro" id="IPR051418">
    <property type="entry name" value="Spondin/Thrombospondin_T1"/>
</dbReference>
<gene>
    <name evidence="3" type="primary">LOC106604971</name>
</gene>
<proteinExistence type="predicted"/>
<dbReference type="InterPro" id="IPR009465">
    <property type="entry name" value="Spondin_N"/>
</dbReference>
<dbReference type="Gene3D" id="2.60.40.2130">
    <property type="entry name" value="F-spondin domain"/>
    <property type="match status" value="1"/>
</dbReference>
<organism evidence="2 3">
    <name type="scientific">Salmo salar</name>
    <name type="common">Atlantic salmon</name>
    <dbReference type="NCBI Taxonomy" id="8030"/>
    <lineage>
        <taxon>Eukaryota</taxon>
        <taxon>Metazoa</taxon>
        <taxon>Chordata</taxon>
        <taxon>Craniata</taxon>
        <taxon>Vertebrata</taxon>
        <taxon>Euteleostomi</taxon>
        <taxon>Actinopterygii</taxon>
        <taxon>Neopterygii</taxon>
        <taxon>Teleostei</taxon>
        <taxon>Protacanthopterygii</taxon>
        <taxon>Salmoniformes</taxon>
        <taxon>Salmonidae</taxon>
        <taxon>Salmoninae</taxon>
        <taxon>Salmo</taxon>
    </lineage>
</organism>
<feature type="domain" description="Spondin" evidence="1">
    <location>
        <begin position="1"/>
        <end position="115"/>
    </location>
</feature>
<protein>
    <submittedName>
        <fullName evidence="3">Spondin-2</fullName>
    </submittedName>
</protein>
<name>A0ABM3ET41_SALSA</name>
<dbReference type="PROSITE" id="PS51020">
    <property type="entry name" value="SPONDIN"/>
    <property type="match status" value="1"/>
</dbReference>
<keyword evidence="2" id="KW-1185">Reference proteome</keyword>